<dbReference type="SUPFAM" id="SSF57959">
    <property type="entry name" value="Leucine zipper domain"/>
    <property type="match status" value="1"/>
</dbReference>
<dbReference type="HOGENOM" id="CLU_042441_0_0_1"/>
<dbReference type="STRING" id="930990.A0A067MS66"/>
<sequence>DEGHSPTATTNGSGPGKPGRKKNPNTQAARRDQNRIAQREFRLRKQQRIRDLEARVEILSGSKDETYSQLRVILRHVMQENQTLRNLLKELASFIGDRGLGGGISHLGWEMDEFREFINRAETDTAFEAFMKVKKGREGAGGGGEGSGSGLHNQDHDDHDGGDKSGAAGKKRKRNSRNDSLPDASPTAQNEAASALLSFPNSAPPSSSSAPPQQSSLSFSALLDPFGARSGAGAPFLSTLPEPTSMPFNTSYPPSMSIYGITSSSRAPLPPPSLSGQSQQSFISHHRARYHLDNYKRNPGYCLPASLRPTLVQRTVPHDSIIDTILHPELRDTMILLRDRFDLAECTSAFLWSTVIHGEDVLSHTNWEISEDWLRRYNFLVDEALLNSANRWRRERGDVELTMADISQGRDDSRR</sequence>
<reference evidence="4" key="1">
    <citation type="journal article" date="2014" name="Proc. Natl. Acad. Sci. U.S.A.">
        <title>Extensive sampling of basidiomycete genomes demonstrates inadequacy of the white-rot/brown-rot paradigm for wood decay fungi.</title>
        <authorList>
            <person name="Riley R."/>
            <person name="Salamov A.A."/>
            <person name="Brown D.W."/>
            <person name="Nagy L.G."/>
            <person name="Floudas D."/>
            <person name="Held B.W."/>
            <person name="Levasseur A."/>
            <person name="Lombard V."/>
            <person name="Morin E."/>
            <person name="Otillar R."/>
            <person name="Lindquist E.A."/>
            <person name="Sun H."/>
            <person name="LaButti K.M."/>
            <person name="Schmutz J."/>
            <person name="Jabbour D."/>
            <person name="Luo H."/>
            <person name="Baker S.E."/>
            <person name="Pisabarro A.G."/>
            <person name="Walton J.D."/>
            <person name="Blanchette R.A."/>
            <person name="Henrissat B."/>
            <person name="Martin F."/>
            <person name="Cullen D."/>
            <person name="Hibbett D.S."/>
            <person name="Grigoriev I.V."/>
        </authorList>
    </citation>
    <scope>NUCLEOTIDE SEQUENCE [LARGE SCALE GENOMIC DNA]</scope>
    <source>
        <strain evidence="4">FD-172 SS1</strain>
    </source>
</reference>
<feature type="region of interest" description="Disordered" evidence="1">
    <location>
        <begin position="136"/>
        <end position="191"/>
    </location>
</feature>
<dbReference type="InterPro" id="IPR021833">
    <property type="entry name" value="DUF3425"/>
</dbReference>
<evidence type="ECO:0000256" key="1">
    <source>
        <dbReference type="SAM" id="MobiDB-lite"/>
    </source>
</evidence>
<accession>A0A067MS66</accession>
<feature type="compositionally biased region" description="Polar residues" evidence="1">
    <location>
        <begin position="1"/>
        <end position="12"/>
    </location>
</feature>
<dbReference type="InterPro" id="IPR004827">
    <property type="entry name" value="bZIP"/>
</dbReference>
<feature type="compositionally biased region" description="Gly residues" evidence="1">
    <location>
        <begin position="139"/>
        <end position="149"/>
    </location>
</feature>
<dbReference type="Pfam" id="PF11905">
    <property type="entry name" value="DUF3425"/>
    <property type="match status" value="1"/>
</dbReference>
<dbReference type="GO" id="GO:0003700">
    <property type="term" value="F:DNA-binding transcription factor activity"/>
    <property type="evidence" value="ECO:0007669"/>
    <property type="project" value="InterPro"/>
</dbReference>
<feature type="non-terminal residue" evidence="3">
    <location>
        <position position="1"/>
    </location>
</feature>
<dbReference type="CDD" id="cd14688">
    <property type="entry name" value="bZIP_YAP"/>
    <property type="match status" value="1"/>
</dbReference>
<organism evidence="3 4">
    <name type="scientific">Botryobasidium botryosum (strain FD-172 SS1)</name>
    <dbReference type="NCBI Taxonomy" id="930990"/>
    <lineage>
        <taxon>Eukaryota</taxon>
        <taxon>Fungi</taxon>
        <taxon>Dikarya</taxon>
        <taxon>Basidiomycota</taxon>
        <taxon>Agaricomycotina</taxon>
        <taxon>Agaricomycetes</taxon>
        <taxon>Cantharellales</taxon>
        <taxon>Botryobasidiaceae</taxon>
        <taxon>Botryobasidium</taxon>
    </lineage>
</organism>
<dbReference type="PROSITE" id="PS50217">
    <property type="entry name" value="BZIP"/>
    <property type="match status" value="1"/>
</dbReference>
<feature type="region of interest" description="Disordered" evidence="1">
    <location>
        <begin position="1"/>
        <end position="38"/>
    </location>
</feature>
<dbReference type="PANTHER" id="PTHR38116">
    <property type="entry name" value="CHROMOSOME 7, WHOLE GENOME SHOTGUN SEQUENCE"/>
    <property type="match status" value="1"/>
</dbReference>
<dbReference type="OrthoDB" id="2245989at2759"/>
<feature type="compositionally biased region" description="Basic and acidic residues" evidence="1">
    <location>
        <begin position="153"/>
        <end position="163"/>
    </location>
</feature>
<dbReference type="InParanoid" id="A0A067MS66"/>
<keyword evidence="4" id="KW-1185">Reference proteome</keyword>
<dbReference type="Gene3D" id="1.20.5.170">
    <property type="match status" value="1"/>
</dbReference>
<dbReference type="Pfam" id="PF00170">
    <property type="entry name" value="bZIP_1"/>
    <property type="match status" value="1"/>
</dbReference>
<dbReference type="Proteomes" id="UP000027195">
    <property type="component" value="Unassembled WGS sequence"/>
</dbReference>
<proteinExistence type="predicted"/>
<evidence type="ECO:0000313" key="4">
    <source>
        <dbReference type="Proteomes" id="UP000027195"/>
    </source>
</evidence>
<feature type="domain" description="BZIP" evidence="2">
    <location>
        <begin position="30"/>
        <end position="91"/>
    </location>
</feature>
<dbReference type="SMART" id="SM00338">
    <property type="entry name" value="BRLZ"/>
    <property type="match status" value="1"/>
</dbReference>
<dbReference type="InterPro" id="IPR046347">
    <property type="entry name" value="bZIP_sf"/>
</dbReference>
<dbReference type="PANTHER" id="PTHR38116:SF9">
    <property type="entry name" value="BZIP DOMAIN-CONTAINING PROTEIN"/>
    <property type="match status" value="1"/>
</dbReference>
<dbReference type="AlphaFoldDB" id="A0A067MS66"/>
<evidence type="ECO:0000259" key="2">
    <source>
        <dbReference type="PROSITE" id="PS50217"/>
    </source>
</evidence>
<feature type="compositionally biased region" description="Basic and acidic residues" evidence="1">
    <location>
        <begin position="29"/>
        <end position="38"/>
    </location>
</feature>
<gene>
    <name evidence="3" type="ORF">BOTBODRAFT_109681</name>
</gene>
<dbReference type="EMBL" id="KL198036">
    <property type="protein sequence ID" value="KDQ14702.1"/>
    <property type="molecule type" value="Genomic_DNA"/>
</dbReference>
<protein>
    <recommendedName>
        <fullName evidence="2">BZIP domain-containing protein</fullName>
    </recommendedName>
</protein>
<dbReference type="PROSITE" id="PS00036">
    <property type="entry name" value="BZIP_BASIC"/>
    <property type="match status" value="1"/>
</dbReference>
<name>A0A067MS66_BOTB1</name>
<evidence type="ECO:0000313" key="3">
    <source>
        <dbReference type="EMBL" id="KDQ14702.1"/>
    </source>
</evidence>